<evidence type="ECO:0000313" key="1">
    <source>
        <dbReference type="EMBL" id="MTK21395.1"/>
    </source>
</evidence>
<dbReference type="InterPro" id="IPR014962">
    <property type="entry name" value="YolD"/>
</dbReference>
<accession>A0A173RPK1</accession>
<dbReference type="EMBL" id="WMQE01000016">
    <property type="protein sequence ID" value="MTK21395.1"/>
    <property type="molecule type" value="Genomic_DNA"/>
</dbReference>
<dbReference type="OrthoDB" id="2390144at2"/>
<reference evidence="1 2" key="1">
    <citation type="journal article" date="2019" name="Nat. Med.">
        <title>A library of human gut bacterial isolates paired with longitudinal multiomics data enables mechanistic microbiome research.</title>
        <authorList>
            <person name="Poyet M."/>
            <person name="Groussin M."/>
            <person name="Gibbons S.M."/>
            <person name="Avila-Pacheco J."/>
            <person name="Jiang X."/>
            <person name="Kearney S.M."/>
            <person name="Perrotta A.R."/>
            <person name="Berdy B."/>
            <person name="Zhao S."/>
            <person name="Lieberman T.D."/>
            <person name="Swanson P.K."/>
            <person name="Smith M."/>
            <person name="Roesemann S."/>
            <person name="Alexander J.E."/>
            <person name="Rich S.A."/>
            <person name="Livny J."/>
            <person name="Vlamakis H."/>
            <person name="Clish C."/>
            <person name="Bullock K."/>
            <person name="Deik A."/>
            <person name="Scott J."/>
            <person name="Pierce K.A."/>
            <person name="Xavier R.J."/>
            <person name="Alm E.J."/>
        </authorList>
    </citation>
    <scope>NUCLEOTIDE SEQUENCE [LARGE SCALE GENOMIC DNA]</scope>
    <source>
        <strain evidence="1 2">BIOML-A198</strain>
    </source>
</reference>
<proteinExistence type="predicted"/>
<comment type="caution">
    <text evidence="1">The sequence shown here is derived from an EMBL/GenBank/DDBJ whole genome shotgun (WGS) entry which is preliminary data.</text>
</comment>
<dbReference type="AlphaFoldDB" id="A0A173RPK1"/>
<gene>
    <name evidence="1" type="ORF">GMA92_08175</name>
</gene>
<sequence>MKDRGMMKWKAFVSIVEQQQAIEEVLNELSKIEKPLLDEWQHEQNSNLVVEGFLNQTTITLVYFERGQLLRVKGNVEKINEAYRYFILSDGHQRKKISFSSVVEVKG</sequence>
<dbReference type="GeneID" id="60059372"/>
<dbReference type="Proteomes" id="UP000487649">
    <property type="component" value="Unassembled WGS sequence"/>
</dbReference>
<evidence type="ECO:0000313" key="2">
    <source>
        <dbReference type="Proteomes" id="UP000487649"/>
    </source>
</evidence>
<dbReference type="PANTHER" id="PTHR40051">
    <property type="entry name" value="IG HYPOTHETICAL 15966"/>
    <property type="match status" value="1"/>
</dbReference>
<name>A0A173RPK1_9FIRM</name>
<dbReference type="Pfam" id="PF08863">
    <property type="entry name" value="YolD"/>
    <property type="match status" value="1"/>
</dbReference>
<protein>
    <submittedName>
        <fullName evidence="1">Uncharacterized protein</fullName>
    </submittedName>
</protein>
<dbReference type="PANTHER" id="PTHR40051:SF1">
    <property type="entry name" value="YOLD-LIKE FAMILY PROTEIN"/>
    <property type="match status" value="1"/>
</dbReference>
<organism evidence="1 2">
    <name type="scientific">Turicibacter sanguinis</name>
    <dbReference type="NCBI Taxonomy" id="154288"/>
    <lineage>
        <taxon>Bacteria</taxon>
        <taxon>Bacillati</taxon>
        <taxon>Bacillota</taxon>
        <taxon>Erysipelotrichia</taxon>
        <taxon>Erysipelotrichales</taxon>
        <taxon>Turicibacteraceae</taxon>
        <taxon>Turicibacter</taxon>
    </lineage>
</organism>
<dbReference type="RefSeq" id="WP_006785834.1">
    <property type="nucleotide sequence ID" value="NZ_CAJJOK010000024.1"/>
</dbReference>